<dbReference type="InterPro" id="IPR011008">
    <property type="entry name" value="Dimeric_a/b-barrel"/>
</dbReference>
<feature type="domain" description="EthD" evidence="2">
    <location>
        <begin position="17"/>
        <end position="109"/>
    </location>
</feature>
<accession>A0A0D1W2A0</accession>
<name>A0A0D1W2A0_9EURO</name>
<dbReference type="SUPFAM" id="SSF54909">
    <property type="entry name" value="Dimeric alpha+beta barrel"/>
    <property type="match status" value="1"/>
</dbReference>
<protein>
    <recommendedName>
        <fullName evidence="2">EthD domain-containing protein</fullName>
    </recommendedName>
</protein>
<evidence type="ECO:0000313" key="4">
    <source>
        <dbReference type="Proteomes" id="UP000053599"/>
    </source>
</evidence>
<dbReference type="Proteomes" id="UP000053599">
    <property type="component" value="Unassembled WGS sequence"/>
</dbReference>
<comment type="similarity">
    <text evidence="1">Belongs to the tpcK family.</text>
</comment>
<dbReference type="InterPro" id="IPR009799">
    <property type="entry name" value="EthD_dom"/>
</dbReference>
<sequence length="136" mass="16357">MTRQKFVKISIFCHKRADITEEEFHQYWAVEHPKQVKKCRPFMDRVWRYNQYHVTPEMRKEAATIEGMKALNYDGYAEFWVDDIKDWKAMIAAEDGLLTLVEDEAKFMQHPLDIMYGYEELIIGEEIPFNTKDRTQ</sequence>
<evidence type="ECO:0000313" key="3">
    <source>
        <dbReference type="EMBL" id="KIV82890.1"/>
    </source>
</evidence>
<dbReference type="HOGENOM" id="CLU_115019_0_1_1"/>
<dbReference type="STRING" id="1016849.A0A0D1W2A0"/>
<organism evidence="3 4">
    <name type="scientific">Exophiala sideris</name>
    <dbReference type="NCBI Taxonomy" id="1016849"/>
    <lineage>
        <taxon>Eukaryota</taxon>
        <taxon>Fungi</taxon>
        <taxon>Dikarya</taxon>
        <taxon>Ascomycota</taxon>
        <taxon>Pezizomycotina</taxon>
        <taxon>Eurotiomycetes</taxon>
        <taxon>Chaetothyriomycetidae</taxon>
        <taxon>Chaetothyriales</taxon>
        <taxon>Herpotrichiellaceae</taxon>
        <taxon>Exophiala</taxon>
    </lineage>
</organism>
<dbReference type="AlphaFoldDB" id="A0A0D1W2A0"/>
<dbReference type="Gene3D" id="3.30.70.100">
    <property type="match status" value="1"/>
</dbReference>
<dbReference type="EMBL" id="KN846952">
    <property type="protein sequence ID" value="KIV82890.1"/>
    <property type="molecule type" value="Genomic_DNA"/>
</dbReference>
<evidence type="ECO:0000259" key="2">
    <source>
        <dbReference type="Pfam" id="PF07110"/>
    </source>
</evidence>
<proteinExistence type="inferred from homology"/>
<gene>
    <name evidence="3" type="ORF">PV11_04956</name>
</gene>
<dbReference type="GO" id="GO:0016491">
    <property type="term" value="F:oxidoreductase activity"/>
    <property type="evidence" value="ECO:0007669"/>
    <property type="project" value="InterPro"/>
</dbReference>
<evidence type="ECO:0000256" key="1">
    <source>
        <dbReference type="ARBA" id="ARBA00005986"/>
    </source>
</evidence>
<dbReference type="Pfam" id="PF07110">
    <property type="entry name" value="EthD"/>
    <property type="match status" value="1"/>
</dbReference>
<reference evidence="3 4" key="1">
    <citation type="submission" date="2015-01" db="EMBL/GenBank/DDBJ databases">
        <title>The Genome Sequence of Exophiala sideris CBS121828.</title>
        <authorList>
            <consortium name="The Broad Institute Genomics Platform"/>
            <person name="Cuomo C."/>
            <person name="de Hoog S."/>
            <person name="Gorbushina A."/>
            <person name="Stielow B."/>
            <person name="Teixiera M."/>
            <person name="Abouelleil A."/>
            <person name="Chapman S.B."/>
            <person name="Priest M."/>
            <person name="Young S.K."/>
            <person name="Wortman J."/>
            <person name="Nusbaum C."/>
            <person name="Birren B."/>
        </authorList>
    </citation>
    <scope>NUCLEOTIDE SEQUENCE [LARGE SCALE GENOMIC DNA]</scope>
    <source>
        <strain evidence="3 4">CBS 121828</strain>
    </source>
</reference>
<dbReference type="OrthoDB" id="3454835at2759"/>